<protein>
    <submittedName>
        <fullName evidence="2">Uncharacterized protein</fullName>
    </submittedName>
</protein>
<evidence type="ECO:0000313" key="3">
    <source>
        <dbReference type="Proteomes" id="UP000230407"/>
    </source>
</evidence>
<feature type="region of interest" description="Disordered" evidence="1">
    <location>
        <begin position="50"/>
        <end position="72"/>
    </location>
</feature>
<evidence type="ECO:0000313" key="2">
    <source>
        <dbReference type="EMBL" id="PJE95554.1"/>
    </source>
</evidence>
<evidence type="ECO:0000256" key="1">
    <source>
        <dbReference type="SAM" id="MobiDB-lite"/>
    </source>
</evidence>
<accession>A0A2M8LUC9</accession>
<dbReference type="AlphaFoldDB" id="A0A2M8LUC9"/>
<gene>
    <name evidence="2" type="ORF">CUT44_22565</name>
</gene>
<dbReference type="Proteomes" id="UP000230407">
    <property type="component" value="Unassembled WGS sequence"/>
</dbReference>
<name>A0A2M8LUC9_9ACTN</name>
<reference evidence="2 3" key="1">
    <citation type="submission" date="2017-11" db="EMBL/GenBank/DDBJ databases">
        <title>Streptomyces carmine sp. nov., a novel actinomycete isolated from Sophora alopecuroides in Xinjiang, China.</title>
        <authorList>
            <person name="Wang Y."/>
            <person name="Luo X."/>
            <person name="Wan C."/>
            <person name="Zhang L."/>
        </authorList>
    </citation>
    <scope>NUCLEOTIDE SEQUENCE [LARGE SCALE GENOMIC DNA]</scope>
    <source>
        <strain evidence="2 3">TRM SA0054</strain>
    </source>
</reference>
<dbReference type="EMBL" id="PGGW01000064">
    <property type="protein sequence ID" value="PJE95554.1"/>
    <property type="molecule type" value="Genomic_DNA"/>
</dbReference>
<organism evidence="2 3">
    <name type="scientific">Streptomyces carminius</name>
    <dbReference type="NCBI Taxonomy" id="2665496"/>
    <lineage>
        <taxon>Bacteria</taxon>
        <taxon>Bacillati</taxon>
        <taxon>Actinomycetota</taxon>
        <taxon>Actinomycetes</taxon>
        <taxon>Kitasatosporales</taxon>
        <taxon>Streptomycetaceae</taxon>
        <taxon>Streptomyces</taxon>
    </lineage>
</organism>
<comment type="caution">
    <text evidence="2">The sequence shown here is derived from an EMBL/GenBank/DDBJ whole genome shotgun (WGS) entry which is preliminary data.</text>
</comment>
<sequence>MNTVRAAFCRHRDARPATVEVAFIAQNSGPGVSVIACRECATPVLDRRALSERRTRSAPGTDGPGGTGVRPRTAENYHSAYCRFGGCERCREDKPSARPVEGLIYLVCTCPCHTALERREAAIRAAEQKRK</sequence>
<proteinExistence type="predicted"/>
<keyword evidence="3" id="KW-1185">Reference proteome</keyword>